<dbReference type="SMART" id="SM00773">
    <property type="entry name" value="WGR"/>
    <property type="match status" value="1"/>
</dbReference>
<keyword evidence="3" id="KW-1185">Reference proteome</keyword>
<dbReference type="SUPFAM" id="SSF142921">
    <property type="entry name" value="WGR domain-like"/>
    <property type="match status" value="1"/>
</dbReference>
<dbReference type="InterPro" id="IPR008893">
    <property type="entry name" value="WGR_domain"/>
</dbReference>
<evidence type="ECO:0000313" key="2">
    <source>
        <dbReference type="EMBL" id="MFC1456586.1"/>
    </source>
</evidence>
<dbReference type="PROSITE" id="PS51977">
    <property type="entry name" value="WGR"/>
    <property type="match status" value="1"/>
</dbReference>
<sequence>MAQDTIQYLVLHRCDPSCNMARYYVLSIEPSLFGDATLIREWGRIGRPGQRRVELYENQSCAVEVLETWLQRKQRRGYLLRGGEGQKSGELWITACYGLNPLRVEAFCSS</sequence>
<proteinExistence type="predicted"/>
<dbReference type="Gene3D" id="2.20.140.10">
    <property type="entry name" value="WGR domain"/>
    <property type="match status" value="1"/>
</dbReference>
<dbReference type="EMBL" id="JBHOMY010000019">
    <property type="protein sequence ID" value="MFC1456586.1"/>
    <property type="molecule type" value="Genomic_DNA"/>
</dbReference>
<reference evidence="2 3" key="1">
    <citation type="submission" date="2024-09" db="EMBL/GenBank/DDBJ databases">
        <title>Nodulacao em especies de Leguminosae Basais da Amazonia e Caracterizacao dos Rizobios e Bacterias Associadas aos Nodulos.</title>
        <authorList>
            <person name="Jambeiro I.C.A."/>
            <person name="Lopes I.S."/>
            <person name="Aguiar E.R.G.R."/>
            <person name="Santos A.F.J."/>
            <person name="Dos Santos J.M.F."/>
            <person name="Gross E."/>
        </authorList>
    </citation>
    <scope>NUCLEOTIDE SEQUENCE [LARGE SCALE GENOMIC DNA]</scope>
    <source>
        <strain evidence="2 3">BRUESC1165</strain>
    </source>
</reference>
<protein>
    <submittedName>
        <fullName evidence="2">WGR domain-containing protein</fullName>
    </submittedName>
</protein>
<organism evidence="2 3">
    <name type="scientific">Microvirga arabica</name>
    <dbReference type="NCBI Taxonomy" id="1128671"/>
    <lineage>
        <taxon>Bacteria</taxon>
        <taxon>Pseudomonadati</taxon>
        <taxon>Pseudomonadota</taxon>
        <taxon>Alphaproteobacteria</taxon>
        <taxon>Hyphomicrobiales</taxon>
        <taxon>Methylobacteriaceae</taxon>
        <taxon>Microvirga</taxon>
    </lineage>
</organism>
<evidence type="ECO:0000313" key="3">
    <source>
        <dbReference type="Proteomes" id="UP001593940"/>
    </source>
</evidence>
<dbReference type="InterPro" id="IPR049809">
    <property type="entry name" value="YehF/YfeS-like_WGR"/>
</dbReference>
<dbReference type="Proteomes" id="UP001593940">
    <property type="component" value="Unassembled WGS sequence"/>
</dbReference>
<feature type="domain" description="WGR" evidence="1">
    <location>
        <begin position="1"/>
        <end position="91"/>
    </location>
</feature>
<dbReference type="RefSeq" id="WP_377029297.1">
    <property type="nucleotide sequence ID" value="NZ_JBHOMY010000019.1"/>
</dbReference>
<name>A0ABV6Y620_9HYPH</name>
<dbReference type="CDD" id="cd07996">
    <property type="entry name" value="WGR_MMR_like"/>
    <property type="match status" value="1"/>
</dbReference>
<accession>A0ABV6Y620</accession>
<dbReference type="InterPro" id="IPR036930">
    <property type="entry name" value="WGR_dom_sf"/>
</dbReference>
<comment type="caution">
    <text evidence="2">The sequence shown here is derived from an EMBL/GenBank/DDBJ whole genome shotgun (WGS) entry which is preliminary data.</text>
</comment>
<evidence type="ECO:0000259" key="1">
    <source>
        <dbReference type="PROSITE" id="PS51977"/>
    </source>
</evidence>
<dbReference type="Pfam" id="PF05406">
    <property type="entry name" value="WGR"/>
    <property type="match status" value="1"/>
</dbReference>
<gene>
    <name evidence="2" type="ORF">ACETIH_07640</name>
</gene>